<proteinExistence type="predicted"/>
<accession>A0A7S1P8R6</accession>
<dbReference type="AlphaFoldDB" id="A0A7S1P8R6"/>
<evidence type="ECO:0000313" key="1">
    <source>
        <dbReference type="EMBL" id="CAD9066247.1"/>
    </source>
</evidence>
<organism evidence="1">
    <name type="scientific">Vitrella brassicaformis</name>
    <dbReference type="NCBI Taxonomy" id="1169539"/>
    <lineage>
        <taxon>Eukaryota</taxon>
        <taxon>Sar</taxon>
        <taxon>Alveolata</taxon>
        <taxon>Colpodellida</taxon>
        <taxon>Vitrellaceae</taxon>
        <taxon>Vitrella</taxon>
    </lineage>
</organism>
<sequence>MKLARAIDPDKANELRDVISELLQKRDEQLIEQLLQKFVQVLDERDKELPKFLQERSEQLLQVLKWQDQERDSLLRKQVAAERAYWDGKVTHMLSRHGFPVDTVRCARVGVRLKCAVRVLIRGAGLHPTSRLLGSFWESCSLCWVLGDWVCGLMYAESIWLYSHRIIRRKTPTDTDTGELMSSVSMKALPSIHPSMFPSKGVQCW</sequence>
<name>A0A7S1P8R6_9ALVE</name>
<gene>
    <name evidence="1" type="ORF">VBRA1451_LOCUS21318</name>
</gene>
<dbReference type="EMBL" id="HBGB01036142">
    <property type="protein sequence ID" value="CAD9066247.1"/>
    <property type="molecule type" value="Transcribed_RNA"/>
</dbReference>
<protein>
    <submittedName>
        <fullName evidence="1">Uncharacterized protein</fullName>
    </submittedName>
</protein>
<reference evidence="1" key="1">
    <citation type="submission" date="2021-01" db="EMBL/GenBank/DDBJ databases">
        <authorList>
            <person name="Corre E."/>
            <person name="Pelletier E."/>
            <person name="Niang G."/>
            <person name="Scheremetjew M."/>
            <person name="Finn R."/>
            <person name="Kale V."/>
            <person name="Holt S."/>
            <person name="Cochrane G."/>
            <person name="Meng A."/>
            <person name="Brown T."/>
            <person name="Cohen L."/>
        </authorList>
    </citation>
    <scope>NUCLEOTIDE SEQUENCE</scope>
    <source>
        <strain evidence="1">CCMP3346</strain>
    </source>
</reference>